<dbReference type="Pfam" id="PF07957">
    <property type="entry name" value="DUF3294"/>
    <property type="match status" value="1"/>
</dbReference>
<dbReference type="STRING" id="743788.S8FID2"/>
<name>S8FID2_FOMSC</name>
<dbReference type="OrthoDB" id="3259063at2759"/>
<organism evidence="1 2">
    <name type="scientific">Fomitopsis schrenkii</name>
    <name type="common">Brown rot fungus</name>
    <dbReference type="NCBI Taxonomy" id="2126942"/>
    <lineage>
        <taxon>Eukaryota</taxon>
        <taxon>Fungi</taxon>
        <taxon>Dikarya</taxon>
        <taxon>Basidiomycota</taxon>
        <taxon>Agaricomycotina</taxon>
        <taxon>Agaricomycetes</taxon>
        <taxon>Polyporales</taxon>
        <taxon>Fomitopsis</taxon>
    </lineage>
</organism>
<gene>
    <name evidence="1" type="ORF">FOMPIDRAFT_1127092</name>
</gene>
<proteinExistence type="predicted"/>
<dbReference type="AlphaFoldDB" id="S8FID2"/>
<dbReference type="Proteomes" id="UP000015241">
    <property type="component" value="Unassembled WGS sequence"/>
</dbReference>
<dbReference type="InterPro" id="IPR012917">
    <property type="entry name" value="DUF3294"/>
</dbReference>
<accession>S8FID2</accession>
<dbReference type="HOGENOM" id="CLU_081036_0_0_1"/>
<dbReference type="eggNOG" id="ENOG502SRJ4">
    <property type="taxonomic scope" value="Eukaryota"/>
</dbReference>
<sequence length="222" mass="23754">MSSSDAPPVPRVTQITNTDPAAWAHRLSVSFDAIAEQISVASQALAAVDAPSPPGDVASALAHLTARLDAIEDTQARIGGELANVIVRVGGPHDHSETGVEEEPRGAGAVIAAQPKEEHSLAKVVEELQKKVDQLAETVRSDQACLYPRMRNATIAHQKNAITPLPTPDGKPVINFPGTKGEFEHLTKERYEHILKSYGQPAKGDTAAKREATRQFLCLPQP</sequence>
<dbReference type="InParanoid" id="S8FID2"/>
<evidence type="ECO:0000313" key="1">
    <source>
        <dbReference type="EMBL" id="EPS98144.1"/>
    </source>
</evidence>
<dbReference type="EMBL" id="KE504168">
    <property type="protein sequence ID" value="EPS98144.1"/>
    <property type="molecule type" value="Genomic_DNA"/>
</dbReference>
<reference evidence="1 2" key="1">
    <citation type="journal article" date="2012" name="Science">
        <title>The Paleozoic origin of enzymatic lignin decomposition reconstructed from 31 fungal genomes.</title>
        <authorList>
            <person name="Floudas D."/>
            <person name="Binder M."/>
            <person name="Riley R."/>
            <person name="Barry K."/>
            <person name="Blanchette R.A."/>
            <person name="Henrissat B."/>
            <person name="Martinez A.T."/>
            <person name="Otillar R."/>
            <person name="Spatafora J.W."/>
            <person name="Yadav J.S."/>
            <person name="Aerts A."/>
            <person name="Benoit I."/>
            <person name="Boyd A."/>
            <person name="Carlson A."/>
            <person name="Copeland A."/>
            <person name="Coutinho P.M."/>
            <person name="de Vries R.P."/>
            <person name="Ferreira P."/>
            <person name="Findley K."/>
            <person name="Foster B."/>
            <person name="Gaskell J."/>
            <person name="Glotzer D."/>
            <person name="Gorecki P."/>
            <person name="Heitman J."/>
            <person name="Hesse C."/>
            <person name="Hori C."/>
            <person name="Igarashi K."/>
            <person name="Jurgens J.A."/>
            <person name="Kallen N."/>
            <person name="Kersten P."/>
            <person name="Kohler A."/>
            <person name="Kuees U."/>
            <person name="Kumar T.K.A."/>
            <person name="Kuo A."/>
            <person name="LaButti K."/>
            <person name="Larrondo L.F."/>
            <person name="Lindquist E."/>
            <person name="Ling A."/>
            <person name="Lombard V."/>
            <person name="Lucas S."/>
            <person name="Lundell T."/>
            <person name="Martin R."/>
            <person name="McLaughlin D.J."/>
            <person name="Morgenstern I."/>
            <person name="Morin E."/>
            <person name="Murat C."/>
            <person name="Nagy L.G."/>
            <person name="Nolan M."/>
            <person name="Ohm R.A."/>
            <person name="Patyshakuliyeva A."/>
            <person name="Rokas A."/>
            <person name="Ruiz-Duenas F.J."/>
            <person name="Sabat G."/>
            <person name="Salamov A."/>
            <person name="Samejima M."/>
            <person name="Schmutz J."/>
            <person name="Slot J.C."/>
            <person name="St John F."/>
            <person name="Stenlid J."/>
            <person name="Sun H."/>
            <person name="Sun S."/>
            <person name="Syed K."/>
            <person name="Tsang A."/>
            <person name="Wiebenga A."/>
            <person name="Young D."/>
            <person name="Pisabarro A."/>
            <person name="Eastwood D.C."/>
            <person name="Martin F."/>
            <person name="Cullen D."/>
            <person name="Grigoriev I.V."/>
            <person name="Hibbett D.S."/>
        </authorList>
    </citation>
    <scope>NUCLEOTIDE SEQUENCE</scope>
    <source>
        <strain evidence="2">FP-58527</strain>
    </source>
</reference>
<protein>
    <submittedName>
        <fullName evidence="1">Uncharacterized protein</fullName>
    </submittedName>
</protein>
<keyword evidence="2" id="KW-1185">Reference proteome</keyword>
<evidence type="ECO:0000313" key="2">
    <source>
        <dbReference type="Proteomes" id="UP000015241"/>
    </source>
</evidence>